<dbReference type="Pfam" id="PF00350">
    <property type="entry name" value="Dynamin_N"/>
    <property type="match status" value="1"/>
</dbReference>
<proteinExistence type="predicted"/>
<evidence type="ECO:0000256" key="1">
    <source>
        <dbReference type="ARBA" id="ARBA00004370"/>
    </source>
</evidence>
<evidence type="ECO:0000256" key="6">
    <source>
        <dbReference type="SAM" id="Coils"/>
    </source>
</evidence>
<dbReference type="GO" id="GO:0003924">
    <property type="term" value="F:GTPase activity"/>
    <property type="evidence" value="ECO:0007669"/>
    <property type="project" value="InterPro"/>
</dbReference>
<evidence type="ECO:0000313" key="8">
    <source>
        <dbReference type="EMBL" id="ASQ30572.1"/>
    </source>
</evidence>
<keyword evidence="5" id="KW-0472">Membrane</keyword>
<dbReference type="InterPro" id="IPR027417">
    <property type="entry name" value="P-loop_NTPase"/>
</dbReference>
<keyword evidence="6" id="KW-0175">Coiled coil</keyword>
<feature type="domain" description="Dynamin N-terminal" evidence="7">
    <location>
        <begin position="165"/>
        <end position="350"/>
    </location>
</feature>
<keyword evidence="2" id="KW-0547">Nucleotide-binding</keyword>
<evidence type="ECO:0000256" key="4">
    <source>
        <dbReference type="ARBA" id="ARBA00023134"/>
    </source>
</evidence>
<dbReference type="RefSeq" id="WP_094325327.1">
    <property type="nucleotide sequence ID" value="NZ_CP022347.1"/>
</dbReference>
<sequence length="711" mass="82330">MLEILQKIWKKHLLYLDLSSNFNDTSLLDASELAILLSANAENYERYLSLKDFEFLLSKIDLRADIYSIQLAQVMSINSIKAGFFLKDDIIKALELLKNLSKQDDMISFLKALQTKTYDKKTEFNSSFNELNKINEKLALLSKDENIKQRLKLAKDKFTNTHFVVAITGVMNAGKSSMLNALLKNEILGVSNIPETANLTVLKYDEKSRARIYFWSKKEWQSILSSLALSDFLQEESKLYIKDEAVIKDISLQELKNFSSAKNQISALIKKIELFYPLDFLKDGIEIVDTPGLDDVFVQRELVTSDFVKKSDFLIHLMNASQSLSQKDSDFLLNAISNSRNSSILLLITKADLVDDENLKEVVNYTKNTLKKRLKEHNLSEFLVEKVEFLAISSKLANAYYKGEASKEDFEKSSFAKLENYLLNHLFSSTKSSLILKSYKKELYLINKSVKEQIELENTLLKTKINSLDYDNAKLLNELRQEEKALKEAKLDIQKQLEGLEDNLAGLDNSLFLLVQKITQKLSDEMNYCLNKRQNISMQRMLSILDTTFKDGLLDLFRELKFKNLKKTEELLANLALKYKFLDANLEDKYENFKENLNQNVEEILSSQNYFAFRMDLEKAFKEKDNLKLEDKIKEAFKSFDFKNLLENFELNKDFVQFINSKLKAYESTQELKLKTLTSFDGADKIEQSQRILEQNLQNLDLLNALERELL</sequence>
<dbReference type="CDD" id="cd09912">
    <property type="entry name" value="DLP_2"/>
    <property type="match status" value="1"/>
</dbReference>
<dbReference type="EMBL" id="CP022347">
    <property type="protein sequence ID" value="ASQ30572.1"/>
    <property type="molecule type" value="Genomic_DNA"/>
</dbReference>
<reference evidence="8 9" key="1">
    <citation type="submission" date="2017-07" db="EMBL/GenBank/DDBJ databases">
        <title>Analysis of two Campylobacter avium genomes and identification of a novel hippuricase gene.</title>
        <authorList>
            <person name="Miller W.G."/>
            <person name="Chapman M.H."/>
            <person name="Yee E."/>
            <person name="Revez J."/>
            <person name="Bono J.L."/>
            <person name="Rossi M."/>
        </authorList>
    </citation>
    <scope>NUCLEOTIDE SEQUENCE [LARGE SCALE GENOMIC DNA]</scope>
    <source>
        <strain evidence="8 9">LMG 24591</strain>
    </source>
</reference>
<name>A0A222MYE5_9BACT</name>
<evidence type="ECO:0000256" key="5">
    <source>
        <dbReference type="ARBA" id="ARBA00023136"/>
    </source>
</evidence>
<feature type="coiled-coil region" evidence="6">
    <location>
        <begin position="465"/>
        <end position="510"/>
    </location>
</feature>
<dbReference type="Gene3D" id="3.40.50.300">
    <property type="entry name" value="P-loop containing nucleotide triphosphate hydrolases"/>
    <property type="match status" value="1"/>
</dbReference>
<keyword evidence="3" id="KW-0378">Hydrolase</keyword>
<evidence type="ECO:0000256" key="3">
    <source>
        <dbReference type="ARBA" id="ARBA00022801"/>
    </source>
</evidence>
<feature type="coiled-coil region" evidence="6">
    <location>
        <begin position="565"/>
        <end position="603"/>
    </location>
</feature>
<comment type="subcellular location">
    <subcellularLocation>
        <location evidence="1">Membrane</location>
    </subcellularLocation>
</comment>
<keyword evidence="4" id="KW-0342">GTP-binding</keyword>
<dbReference type="PANTHER" id="PTHR10465:SF0">
    <property type="entry name" value="SARCALUMENIN"/>
    <property type="match status" value="1"/>
</dbReference>
<dbReference type="OrthoDB" id="1100581at2"/>
<dbReference type="KEGG" id="cavi:CAV_0911"/>
<dbReference type="GO" id="GO:0005525">
    <property type="term" value="F:GTP binding"/>
    <property type="evidence" value="ECO:0007669"/>
    <property type="project" value="UniProtKB-KW"/>
</dbReference>
<dbReference type="Proteomes" id="UP000201169">
    <property type="component" value="Chromosome"/>
</dbReference>
<keyword evidence="9" id="KW-1185">Reference proteome</keyword>
<protein>
    <submittedName>
        <fullName evidence="8">GTP-binding protein (Dynamin domain)</fullName>
    </submittedName>
</protein>
<evidence type="ECO:0000259" key="7">
    <source>
        <dbReference type="Pfam" id="PF00350"/>
    </source>
</evidence>
<dbReference type="InterPro" id="IPR045063">
    <property type="entry name" value="Dynamin_N"/>
</dbReference>
<evidence type="ECO:0000256" key="2">
    <source>
        <dbReference type="ARBA" id="ARBA00022741"/>
    </source>
</evidence>
<evidence type="ECO:0000313" key="9">
    <source>
        <dbReference type="Proteomes" id="UP000201169"/>
    </source>
</evidence>
<organism evidence="8 9">
    <name type="scientific">Campylobacter avium LMG 24591</name>
    <dbReference type="NCBI Taxonomy" id="522484"/>
    <lineage>
        <taxon>Bacteria</taxon>
        <taxon>Pseudomonadati</taxon>
        <taxon>Campylobacterota</taxon>
        <taxon>Epsilonproteobacteria</taxon>
        <taxon>Campylobacterales</taxon>
        <taxon>Campylobacteraceae</taxon>
        <taxon>Campylobacter</taxon>
    </lineage>
</organism>
<dbReference type="PANTHER" id="PTHR10465">
    <property type="entry name" value="TRANSMEMBRANE GTPASE FZO1"/>
    <property type="match status" value="1"/>
</dbReference>
<dbReference type="SUPFAM" id="SSF52540">
    <property type="entry name" value="P-loop containing nucleoside triphosphate hydrolases"/>
    <property type="match status" value="1"/>
</dbReference>
<accession>A0A222MYE5</accession>
<gene>
    <name evidence="8" type="ORF">CAV_0911</name>
</gene>
<dbReference type="AlphaFoldDB" id="A0A222MYE5"/>
<dbReference type="GO" id="GO:0016020">
    <property type="term" value="C:membrane"/>
    <property type="evidence" value="ECO:0007669"/>
    <property type="project" value="UniProtKB-SubCell"/>
</dbReference>
<dbReference type="InterPro" id="IPR027094">
    <property type="entry name" value="Mitofusin_fam"/>
</dbReference>